<dbReference type="PROSITE" id="PS00211">
    <property type="entry name" value="ABC_TRANSPORTER_1"/>
    <property type="match status" value="1"/>
</dbReference>
<dbReference type="InterPro" id="IPR017871">
    <property type="entry name" value="ABC_transporter-like_CS"/>
</dbReference>
<protein>
    <submittedName>
        <fullName evidence="5">ABC transporter ATP-binding protein</fullName>
    </submittedName>
</protein>
<dbReference type="GO" id="GO:0005524">
    <property type="term" value="F:ATP binding"/>
    <property type="evidence" value="ECO:0007669"/>
    <property type="project" value="UniProtKB-KW"/>
</dbReference>
<comment type="caution">
    <text evidence="5">The sequence shown here is derived from an EMBL/GenBank/DDBJ whole genome shotgun (WGS) entry which is preliminary data.</text>
</comment>
<evidence type="ECO:0000256" key="2">
    <source>
        <dbReference type="ARBA" id="ARBA00022840"/>
    </source>
</evidence>
<accession>A0ABU5NC32</accession>
<feature type="domain" description="ABC transporter" evidence="4">
    <location>
        <begin position="4"/>
        <end position="249"/>
    </location>
</feature>
<dbReference type="PANTHER" id="PTHR24220">
    <property type="entry name" value="IMPORT ATP-BINDING PROTEIN"/>
    <property type="match status" value="1"/>
</dbReference>
<sequence>MIELQAIDVVFNKGTKIENHVLRSINLKVMDGQFVTIIGGNGAGKSTLMNVLSGNLIPTSGKVFIDKLDVTSMSVENRSGMVSRVFQDPMIGTFADLTIEENMAIAYKRGAKRSLSVCLNKFLRDQFKEALSTIDIGLEDRLKDKVSSLSGGQRQALSLIMATLLGSKILLLDEHTAALDPKIAKNIMQLTNKIIKKHKLTALMITHSMTQALEYGDRTIMMYHGELVRDMQGSERKGLSSADLVKYFDL</sequence>
<dbReference type="Pfam" id="PF00005">
    <property type="entry name" value="ABC_tran"/>
    <property type="match status" value="1"/>
</dbReference>
<organism evidence="5 6">
    <name type="scientific">Candidatus Megaera venefica</name>
    <dbReference type="NCBI Taxonomy" id="2055910"/>
    <lineage>
        <taxon>Bacteria</taxon>
        <taxon>Pseudomonadati</taxon>
        <taxon>Pseudomonadota</taxon>
        <taxon>Alphaproteobacteria</taxon>
        <taxon>Rickettsiales</taxon>
        <taxon>Rickettsiaceae</taxon>
        <taxon>Candidatus Megaera</taxon>
    </lineage>
</organism>
<keyword evidence="6" id="KW-1185">Reference proteome</keyword>
<dbReference type="InterPro" id="IPR027417">
    <property type="entry name" value="P-loop_NTPase"/>
</dbReference>
<dbReference type="PROSITE" id="PS50893">
    <property type="entry name" value="ABC_TRANSPORTER_2"/>
    <property type="match status" value="1"/>
</dbReference>
<gene>
    <name evidence="5" type="ORF">Megvenef_00701</name>
</gene>
<comment type="function">
    <text evidence="3">Part of an ABC transporter complex. Transmembrane domains (TMD) form a pore in the inner membrane and the ATP-binding domain (NBD) is responsible for energy generation.</text>
</comment>
<dbReference type="Gene3D" id="3.40.50.300">
    <property type="entry name" value="P-loop containing nucleotide triphosphate hydrolases"/>
    <property type="match status" value="1"/>
</dbReference>
<keyword evidence="2 5" id="KW-0067">ATP-binding</keyword>
<dbReference type="SMART" id="SM00382">
    <property type="entry name" value="AAA"/>
    <property type="match status" value="1"/>
</dbReference>
<evidence type="ECO:0000259" key="4">
    <source>
        <dbReference type="PROSITE" id="PS50893"/>
    </source>
</evidence>
<evidence type="ECO:0000313" key="6">
    <source>
        <dbReference type="Proteomes" id="UP001291687"/>
    </source>
</evidence>
<dbReference type="InterPro" id="IPR015854">
    <property type="entry name" value="ABC_transpr_LolD-like"/>
</dbReference>
<evidence type="ECO:0000313" key="5">
    <source>
        <dbReference type="EMBL" id="MEA0970733.1"/>
    </source>
</evidence>
<dbReference type="PANTHER" id="PTHR24220:SF692">
    <property type="entry name" value="ABC TRANSPORTER DOMAIN-CONTAINING PROTEIN"/>
    <property type="match status" value="1"/>
</dbReference>
<evidence type="ECO:0000256" key="1">
    <source>
        <dbReference type="ARBA" id="ARBA00022741"/>
    </source>
</evidence>
<keyword evidence="1" id="KW-0547">Nucleotide-binding</keyword>
<proteinExistence type="predicted"/>
<dbReference type="InterPro" id="IPR003439">
    <property type="entry name" value="ABC_transporter-like_ATP-bd"/>
</dbReference>
<dbReference type="RefSeq" id="WP_322776634.1">
    <property type="nucleotide sequence ID" value="NZ_JARJFB010000041.1"/>
</dbReference>
<dbReference type="SUPFAM" id="SSF52540">
    <property type="entry name" value="P-loop containing nucleoside triphosphate hydrolases"/>
    <property type="match status" value="1"/>
</dbReference>
<evidence type="ECO:0000256" key="3">
    <source>
        <dbReference type="ARBA" id="ARBA00024725"/>
    </source>
</evidence>
<dbReference type="InterPro" id="IPR003593">
    <property type="entry name" value="AAA+_ATPase"/>
</dbReference>
<dbReference type="Proteomes" id="UP001291687">
    <property type="component" value="Unassembled WGS sequence"/>
</dbReference>
<name>A0ABU5NC32_9RICK</name>
<reference evidence="5 6" key="1">
    <citation type="submission" date="2023-03" db="EMBL/GenBank/DDBJ databases">
        <title>Host association and intracellularity evolved multiple times independently in the Rickettsiales.</title>
        <authorList>
            <person name="Castelli M."/>
            <person name="Nardi T."/>
            <person name="Gammuto L."/>
            <person name="Bellinzona G."/>
            <person name="Sabaneyeva E."/>
            <person name="Potekhin A."/>
            <person name="Serra V."/>
            <person name="Petroni G."/>
            <person name="Sassera D."/>
        </authorList>
    </citation>
    <scope>NUCLEOTIDE SEQUENCE [LARGE SCALE GENOMIC DNA]</scope>
    <source>
        <strain evidence="5 6">Sr 2-6</strain>
    </source>
</reference>
<dbReference type="EMBL" id="JARJFB010000041">
    <property type="protein sequence ID" value="MEA0970733.1"/>
    <property type="molecule type" value="Genomic_DNA"/>
</dbReference>